<reference evidence="3" key="2">
    <citation type="submission" date="2021-02" db="EMBL/GenBank/DDBJ databases">
        <authorList>
            <person name="Kimball J.A."/>
            <person name="Haas M.W."/>
            <person name="Macchietto M."/>
            <person name="Kono T."/>
            <person name="Duquette J."/>
            <person name="Shao M."/>
        </authorList>
    </citation>
    <scope>NUCLEOTIDE SEQUENCE</scope>
    <source>
        <tissue evidence="3">Fresh leaf tissue</tissue>
    </source>
</reference>
<comment type="caution">
    <text evidence="3">The sequence shown here is derived from an EMBL/GenBank/DDBJ whole genome shotgun (WGS) entry which is preliminary data.</text>
</comment>
<dbReference type="AlphaFoldDB" id="A0A8J5WBN5"/>
<sequence>MDGSSPSKMLLQLPMLLLPVLVLLAPVLQARPLGRGHPRVAPPLLMLPSDGAVMAAPPPPAEINVTGVGGGREGGGGTTPPSPVPGDSKKPGVSDGSVSGTRQPSAPSPPEPNWPPHHHRRQSTDSPLRQPADAPAGLHRAMRDAVRYVIGLAA</sequence>
<name>A0A8J5WBN5_ZIZPA</name>
<evidence type="ECO:0000256" key="1">
    <source>
        <dbReference type="SAM" id="MobiDB-lite"/>
    </source>
</evidence>
<feature type="chain" id="PRO_5035212250" evidence="2">
    <location>
        <begin position="31"/>
        <end position="154"/>
    </location>
</feature>
<reference evidence="3" key="1">
    <citation type="journal article" date="2021" name="bioRxiv">
        <title>Whole Genome Assembly and Annotation of Northern Wild Rice, Zizania palustris L., Supports a Whole Genome Duplication in the Zizania Genus.</title>
        <authorList>
            <person name="Haas M."/>
            <person name="Kono T."/>
            <person name="Macchietto M."/>
            <person name="Millas R."/>
            <person name="McGilp L."/>
            <person name="Shao M."/>
            <person name="Duquette J."/>
            <person name="Hirsch C.N."/>
            <person name="Kimball J."/>
        </authorList>
    </citation>
    <scope>NUCLEOTIDE SEQUENCE</scope>
    <source>
        <tissue evidence="3">Fresh leaf tissue</tissue>
    </source>
</reference>
<organism evidence="3 4">
    <name type="scientific">Zizania palustris</name>
    <name type="common">Northern wild rice</name>
    <dbReference type="NCBI Taxonomy" id="103762"/>
    <lineage>
        <taxon>Eukaryota</taxon>
        <taxon>Viridiplantae</taxon>
        <taxon>Streptophyta</taxon>
        <taxon>Embryophyta</taxon>
        <taxon>Tracheophyta</taxon>
        <taxon>Spermatophyta</taxon>
        <taxon>Magnoliopsida</taxon>
        <taxon>Liliopsida</taxon>
        <taxon>Poales</taxon>
        <taxon>Poaceae</taxon>
        <taxon>BOP clade</taxon>
        <taxon>Oryzoideae</taxon>
        <taxon>Oryzeae</taxon>
        <taxon>Zizaniinae</taxon>
        <taxon>Zizania</taxon>
    </lineage>
</organism>
<feature type="compositionally biased region" description="Pro residues" evidence="1">
    <location>
        <begin position="106"/>
        <end position="115"/>
    </location>
</feature>
<gene>
    <name evidence="3" type="ORF">GUJ93_ZPchr0010g10115</name>
</gene>
<feature type="compositionally biased region" description="Gly residues" evidence="1">
    <location>
        <begin position="67"/>
        <end position="78"/>
    </location>
</feature>
<dbReference type="EMBL" id="JAAALK010000082">
    <property type="protein sequence ID" value="KAG8086287.1"/>
    <property type="molecule type" value="Genomic_DNA"/>
</dbReference>
<feature type="signal peptide" evidence="2">
    <location>
        <begin position="1"/>
        <end position="30"/>
    </location>
</feature>
<protein>
    <submittedName>
        <fullName evidence="3">Uncharacterized protein</fullName>
    </submittedName>
</protein>
<evidence type="ECO:0000313" key="3">
    <source>
        <dbReference type="EMBL" id="KAG8086287.1"/>
    </source>
</evidence>
<dbReference type="Proteomes" id="UP000729402">
    <property type="component" value="Unassembled WGS sequence"/>
</dbReference>
<accession>A0A8J5WBN5</accession>
<keyword evidence="4" id="KW-1185">Reference proteome</keyword>
<keyword evidence="2" id="KW-0732">Signal</keyword>
<evidence type="ECO:0000313" key="4">
    <source>
        <dbReference type="Proteomes" id="UP000729402"/>
    </source>
</evidence>
<proteinExistence type="predicted"/>
<feature type="region of interest" description="Disordered" evidence="1">
    <location>
        <begin position="54"/>
        <end position="140"/>
    </location>
</feature>
<evidence type="ECO:0000256" key="2">
    <source>
        <dbReference type="SAM" id="SignalP"/>
    </source>
</evidence>